<protein>
    <submittedName>
        <fullName evidence="1">Uncharacterized protein</fullName>
    </submittedName>
</protein>
<comment type="caution">
    <text evidence="1">The sequence shown here is derived from an EMBL/GenBank/DDBJ whole genome shotgun (WGS) entry which is preliminary data.</text>
</comment>
<dbReference type="GO" id="GO:0031012">
    <property type="term" value="C:extracellular matrix"/>
    <property type="evidence" value="ECO:0007669"/>
    <property type="project" value="TreeGrafter"/>
</dbReference>
<dbReference type="AlphaFoldDB" id="A0AAE1PDK0"/>
<dbReference type="GO" id="GO:0061343">
    <property type="term" value="P:cell adhesion involved in heart morphogenesis"/>
    <property type="evidence" value="ECO:0007669"/>
    <property type="project" value="TreeGrafter"/>
</dbReference>
<gene>
    <name evidence="1" type="ORF">Pmani_022834</name>
</gene>
<name>A0AAE1PDK0_9EUCA</name>
<dbReference type="PANTHER" id="PTHR33395:SF22">
    <property type="entry name" value="REVERSE TRANSCRIPTASE DOMAIN-CONTAINING PROTEIN"/>
    <property type="match status" value="1"/>
</dbReference>
<dbReference type="EMBL" id="JAWZYT010002303">
    <property type="protein sequence ID" value="KAK4305275.1"/>
    <property type="molecule type" value="Genomic_DNA"/>
</dbReference>
<organism evidence="1 2">
    <name type="scientific">Petrolisthes manimaculis</name>
    <dbReference type="NCBI Taxonomy" id="1843537"/>
    <lineage>
        <taxon>Eukaryota</taxon>
        <taxon>Metazoa</taxon>
        <taxon>Ecdysozoa</taxon>
        <taxon>Arthropoda</taxon>
        <taxon>Crustacea</taxon>
        <taxon>Multicrustacea</taxon>
        <taxon>Malacostraca</taxon>
        <taxon>Eumalacostraca</taxon>
        <taxon>Eucarida</taxon>
        <taxon>Decapoda</taxon>
        <taxon>Pleocyemata</taxon>
        <taxon>Anomura</taxon>
        <taxon>Galatheoidea</taxon>
        <taxon>Porcellanidae</taxon>
        <taxon>Petrolisthes</taxon>
    </lineage>
</organism>
<reference evidence="1" key="1">
    <citation type="submission" date="2023-11" db="EMBL/GenBank/DDBJ databases">
        <title>Genome assemblies of two species of porcelain crab, Petrolisthes cinctipes and Petrolisthes manimaculis (Anomura: Porcellanidae).</title>
        <authorList>
            <person name="Angst P."/>
        </authorList>
    </citation>
    <scope>NUCLEOTIDE SEQUENCE</scope>
    <source>
        <strain evidence="1">PB745_02</strain>
        <tissue evidence="1">Gill</tissue>
    </source>
</reference>
<keyword evidence="2" id="KW-1185">Reference proteome</keyword>
<dbReference type="Proteomes" id="UP001292094">
    <property type="component" value="Unassembled WGS sequence"/>
</dbReference>
<dbReference type="PANTHER" id="PTHR33395">
    <property type="entry name" value="TRANSCRIPTASE, PUTATIVE-RELATED-RELATED"/>
    <property type="match status" value="1"/>
</dbReference>
<sequence length="264" mass="31147">MPHRMRFFTNVLEFTRARGSDTPALLDLILTRGELEVDNLEYKAPLGTSDHSTLIFNFLVEGDPDISLPNPKRCFYKGDYIRAKEMFSSVDWEGEFRDKNVEGKWGAFLSHYDRIVQECVPLQVVTPVGNKMKPKWMTNNVINKIRLKEASWIRYRQKRIRARYRQYCKTRNDTTRTVRWAKYWYEKKLSMEVKLNPQAFFAYARSKTRIKEEVLCIKRTDGSVTSDTLESCEILNKEFQSVFVKENTDNSPEITYHFEGQALH</sequence>
<evidence type="ECO:0000313" key="2">
    <source>
        <dbReference type="Proteomes" id="UP001292094"/>
    </source>
</evidence>
<dbReference type="GO" id="GO:0007508">
    <property type="term" value="P:larval heart development"/>
    <property type="evidence" value="ECO:0007669"/>
    <property type="project" value="TreeGrafter"/>
</dbReference>
<proteinExistence type="predicted"/>
<accession>A0AAE1PDK0</accession>
<evidence type="ECO:0000313" key="1">
    <source>
        <dbReference type="EMBL" id="KAK4305275.1"/>
    </source>
</evidence>